<dbReference type="InterPro" id="IPR012677">
    <property type="entry name" value="Nucleotide-bd_a/b_plait_sf"/>
</dbReference>
<dbReference type="GO" id="GO:0003729">
    <property type="term" value="F:mRNA binding"/>
    <property type="evidence" value="ECO:0007669"/>
    <property type="project" value="TreeGrafter"/>
</dbReference>
<dbReference type="GO" id="GO:1990904">
    <property type="term" value="C:ribonucleoprotein complex"/>
    <property type="evidence" value="ECO:0007669"/>
    <property type="project" value="UniProtKB-KW"/>
</dbReference>
<dbReference type="InterPro" id="IPR050502">
    <property type="entry name" value="Euk_RNA-bind_prot"/>
</dbReference>
<dbReference type="AlphaFoldDB" id="A0A0M0JLZ0"/>
<feature type="compositionally biased region" description="Basic and acidic residues" evidence="3">
    <location>
        <begin position="89"/>
        <end position="109"/>
    </location>
</feature>
<accession>A0A0M0JLZ0</accession>
<comment type="caution">
    <text evidence="5">The sequence shown here is derived from an EMBL/GenBank/DDBJ whole genome shotgun (WGS) entry which is preliminary data.</text>
</comment>
<keyword evidence="6" id="KW-1185">Reference proteome</keyword>
<dbReference type="PROSITE" id="PS50102">
    <property type="entry name" value="RRM"/>
    <property type="match status" value="3"/>
</dbReference>
<dbReference type="OrthoDB" id="439808at2759"/>
<dbReference type="CDD" id="cd00590">
    <property type="entry name" value="RRM_SF"/>
    <property type="match status" value="1"/>
</dbReference>
<dbReference type="InterPro" id="IPR035979">
    <property type="entry name" value="RBD_domain_sf"/>
</dbReference>
<dbReference type="PANTHER" id="PTHR48025:SF1">
    <property type="entry name" value="RRM DOMAIN-CONTAINING PROTEIN"/>
    <property type="match status" value="1"/>
</dbReference>
<feature type="region of interest" description="Disordered" evidence="3">
    <location>
        <begin position="290"/>
        <end position="334"/>
    </location>
</feature>
<dbReference type="SMART" id="SM00360">
    <property type="entry name" value="RRM"/>
    <property type="match status" value="3"/>
</dbReference>
<feature type="region of interest" description="Disordered" evidence="3">
    <location>
        <begin position="1"/>
        <end position="120"/>
    </location>
</feature>
<dbReference type="Proteomes" id="UP000037460">
    <property type="component" value="Unassembled WGS sequence"/>
</dbReference>
<gene>
    <name evidence="5" type="ORF">Ctob_002344</name>
</gene>
<feature type="domain" description="RRM" evidence="4">
    <location>
        <begin position="340"/>
        <end position="418"/>
    </location>
</feature>
<feature type="domain" description="RRM" evidence="4">
    <location>
        <begin position="220"/>
        <end position="295"/>
    </location>
</feature>
<evidence type="ECO:0000259" key="4">
    <source>
        <dbReference type="PROSITE" id="PS50102"/>
    </source>
</evidence>
<evidence type="ECO:0000313" key="5">
    <source>
        <dbReference type="EMBL" id="KOO27288.1"/>
    </source>
</evidence>
<sequence>MGKKDGEELTKEEKAAKKAKKEAKRALEAAEEEKAAKKAKADEDDTPAKLSKEEKAAKKAAKEAKKAAKEGKAEPTTEEEKPSKKDKKDKKSDAGDDEWTAKKAKKEEVAAAPAPAPESDGEVRVYVSNLPFKMTDEWMQEEFAACGKITKFEWLSHSDTGRFKGSGFLTFATKAEADAACALNGKELEGRPMKVELASPRKSVVPGGIAGSGDVGEPSASIFVGNLSWSVTEEMLRATFKDCGTINNVNMVQKDGEFRGFCFIGFDSIESATKAVAYADADCAGRPMRINFSKSSGKSSPDKKPFGDKGGAAWKAKPGGEGGRTERPYKPQNPKPDGCLELFCGNLPWTIDETKITEFFGKAGAKVASTRWLNDKETGEFKGIGFVAFESTADVDKAVTLGGENLEGRPIRLDYAGQKSDKPKGAWQGGDKSW</sequence>
<evidence type="ECO:0000256" key="1">
    <source>
        <dbReference type="ARBA" id="ARBA00022884"/>
    </source>
</evidence>
<evidence type="ECO:0000313" key="6">
    <source>
        <dbReference type="Proteomes" id="UP000037460"/>
    </source>
</evidence>
<keyword evidence="5" id="KW-0687">Ribonucleoprotein</keyword>
<feature type="compositionally biased region" description="Basic and acidic residues" evidence="3">
    <location>
        <begin position="1"/>
        <end position="16"/>
    </location>
</feature>
<organism evidence="5 6">
    <name type="scientific">Chrysochromulina tobinii</name>
    <dbReference type="NCBI Taxonomy" id="1460289"/>
    <lineage>
        <taxon>Eukaryota</taxon>
        <taxon>Haptista</taxon>
        <taxon>Haptophyta</taxon>
        <taxon>Prymnesiophyceae</taxon>
        <taxon>Prymnesiales</taxon>
        <taxon>Chrysochromulinaceae</taxon>
        <taxon>Chrysochromulina</taxon>
    </lineage>
</organism>
<feature type="domain" description="RRM" evidence="4">
    <location>
        <begin position="123"/>
        <end position="200"/>
    </location>
</feature>
<reference evidence="6" key="1">
    <citation type="journal article" date="2015" name="PLoS Genet.">
        <title>Genome Sequence and Transcriptome Analyses of Chrysochromulina tobin: Metabolic Tools for Enhanced Algal Fitness in the Prominent Order Prymnesiales (Haptophyceae).</title>
        <authorList>
            <person name="Hovde B.T."/>
            <person name="Deodato C.R."/>
            <person name="Hunsperger H.M."/>
            <person name="Ryken S.A."/>
            <person name="Yost W."/>
            <person name="Jha R.K."/>
            <person name="Patterson J."/>
            <person name="Monnat R.J. Jr."/>
            <person name="Barlow S.B."/>
            <person name="Starkenburg S.R."/>
            <person name="Cattolico R.A."/>
        </authorList>
    </citation>
    <scope>NUCLEOTIDE SEQUENCE</scope>
    <source>
        <strain evidence="6">CCMP291</strain>
    </source>
</reference>
<dbReference type="SUPFAM" id="SSF54928">
    <property type="entry name" value="RNA-binding domain, RBD"/>
    <property type="match status" value="3"/>
</dbReference>
<feature type="compositionally biased region" description="Basic and acidic residues" evidence="3">
    <location>
        <begin position="24"/>
        <end position="83"/>
    </location>
</feature>
<name>A0A0M0JLZ0_9EUKA</name>
<dbReference type="InterPro" id="IPR000504">
    <property type="entry name" value="RRM_dom"/>
</dbReference>
<dbReference type="Pfam" id="PF00076">
    <property type="entry name" value="RRM_1"/>
    <property type="match status" value="3"/>
</dbReference>
<proteinExistence type="predicted"/>
<protein>
    <submittedName>
        <fullName evidence="5">Heterogeneous nuclear ribonucleoprotein</fullName>
    </submittedName>
</protein>
<evidence type="ECO:0000256" key="2">
    <source>
        <dbReference type="PROSITE-ProRule" id="PRU00176"/>
    </source>
</evidence>
<evidence type="ECO:0000256" key="3">
    <source>
        <dbReference type="SAM" id="MobiDB-lite"/>
    </source>
</evidence>
<keyword evidence="1 2" id="KW-0694">RNA-binding</keyword>
<dbReference type="Gene3D" id="3.30.70.330">
    <property type="match status" value="3"/>
</dbReference>
<dbReference type="PANTHER" id="PTHR48025">
    <property type="entry name" value="OS02G0815200 PROTEIN"/>
    <property type="match status" value="1"/>
</dbReference>
<dbReference type="EMBL" id="JWZX01002735">
    <property type="protein sequence ID" value="KOO27288.1"/>
    <property type="molecule type" value="Genomic_DNA"/>
</dbReference>
<feature type="region of interest" description="Disordered" evidence="3">
    <location>
        <begin position="413"/>
        <end position="434"/>
    </location>
</feature>